<keyword evidence="1" id="KW-0732">Signal</keyword>
<evidence type="ECO:0000256" key="1">
    <source>
        <dbReference type="SAM" id="SignalP"/>
    </source>
</evidence>
<dbReference type="Proteomes" id="UP000516764">
    <property type="component" value="Chromosome"/>
</dbReference>
<dbReference type="OrthoDB" id="1199105at2"/>
<name>A0A7L8AIQ5_9FLAO</name>
<dbReference type="InterPro" id="IPR046230">
    <property type="entry name" value="DUF6263"/>
</dbReference>
<dbReference type="AlphaFoldDB" id="A0A7L8AIQ5"/>
<dbReference type="EMBL" id="CP061813">
    <property type="protein sequence ID" value="QOD61898.1"/>
    <property type="molecule type" value="Genomic_DNA"/>
</dbReference>
<organism evidence="2 3">
    <name type="scientific">Polaribacter haliotis</name>
    <dbReference type="NCBI Taxonomy" id="1888915"/>
    <lineage>
        <taxon>Bacteria</taxon>
        <taxon>Pseudomonadati</taxon>
        <taxon>Bacteroidota</taxon>
        <taxon>Flavobacteriia</taxon>
        <taxon>Flavobacteriales</taxon>
        <taxon>Flavobacteriaceae</taxon>
    </lineage>
</organism>
<accession>A0A7L8AIQ5</accession>
<evidence type="ECO:0000313" key="3">
    <source>
        <dbReference type="Proteomes" id="UP000516764"/>
    </source>
</evidence>
<dbReference type="Pfam" id="PF19777">
    <property type="entry name" value="DUF6263"/>
    <property type="match status" value="1"/>
</dbReference>
<feature type="signal peptide" evidence="1">
    <location>
        <begin position="1"/>
        <end position="18"/>
    </location>
</feature>
<evidence type="ECO:0008006" key="4">
    <source>
        <dbReference type="Google" id="ProtNLM"/>
    </source>
</evidence>
<protein>
    <recommendedName>
        <fullName evidence="4">DUF4412 domain-containing protein</fullName>
    </recommendedName>
</protein>
<dbReference type="KEGG" id="phal:H9I45_05510"/>
<gene>
    <name evidence="2" type="ORF">H9I45_05510</name>
</gene>
<feature type="chain" id="PRO_5032506511" description="DUF4412 domain-containing protein" evidence="1">
    <location>
        <begin position="19"/>
        <end position="244"/>
    </location>
</feature>
<sequence length="244" mass="26348">MKKLLILFVLVATFNVAAQETVLLRLNYAKGDTYKTNMKVTQNVGVAMSSTIMMTMNQEIVSVTEDLFTSNMKISNMSMDMMQGGQIMSYDSSKKVEDLDEMGKMIATQMGPFLSANFISKGNNLGEVLETTVEPNVPGAEQMLKQSGSVVYPKEAVKVGSVWTTKKSENGMELEFNYKVSAITTTTVKIDVSGTVGGIAKGTISGSMDVDKKSGVPVDSKVEMKMAAQGQDIVSGVESKITKL</sequence>
<keyword evidence="3" id="KW-1185">Reference proteome</keyword>
<reference evidence="2 3" key="1">
    <citation type="journal article" date="2016" name="Int. J. Syst. Evol. Microbiol.">
        <title>Polaribacter haliotis sp. nov., isolated from the gut of abalone Haliotis discus hannai.</title>
        <authorList>
            <person name="Kim Y.O."/>
            <person name="Park I.S."/>
            <person name="Park S."/>
            <person name="Nam B.H."/>
            <person name="Park J.M."/>
            <person name="Kim D.G."/>
            <person name="Yoon J.H."/>
        </authorList>
    </citation>
    <scope>NUCLEOTIDE SEQUENCE [LARGE SCALE GENOMIC DNA]</scope>
    <source>
        <strain evidence="2 3">KCTC 52418</strain>
    </source>
</reference>
<proteinExistence type="predicted"/>
<evidence type="ECO:0000313" key="2">
    <source>
        <dbReference type="EMBL" id="QOD61898.1"/>
    </source>
</evidence>
<dbReference type="RefSeq" id="WP_088353080.1">
    <property type="nucleotide sequence ID" value="NZ_CP061813.1"/>
</dbReference>